<keyword evidence="4" id="KW-1185">Reference proteome</keyword>
<dbReference type="PROSITE" id="PS50263">
    <property type="entry name" value="CN_HYDROLASE"/>
    <property type="match status" value="1"/>
</dbReference>
<proteinExistence type="predicted"/>
<gene>
    <name evidence="3" type="ORF">JOC94_002481</name>
</gene>
<evidence type="ECO:0000256" key="1">
    <source>
        <dbReference type="ARBA" id="ARBA00022801"/>
    </source>
</evidence>
<feature type="domain" description="CN hydrolase" evidence="2">
    <location>
        <begin position="4"/>
        <end position="238"/>
    </location>
</feature>
<dbReference type="Gene3D" id="3.60.110.10">
    <property type="entry name" value="Carbon-nitrogen hydrolase"/>
    <property type="match status" value="1"/>
</dbReference>
<dbReference type="InterPro" id="IPR050345">
    <property type="entry name" value="Aliph_Amidase/BUP"/>
</dbReference>
<evidence type="ECO:0000313" key="3">
    <source>
        <dbReference type="EMBL" id="MBM7715493.1"/>
    </source>
</evidence>
<reference evidence="3 4" key="1">
    <citation type="submission" date="2021-01" db="EMBL/GenBank/DDBJ databases">
        <title>Genomic Encyclopedia of Type Strains, Phase IV (KMG-IV): sequencing the most valuable type-strain genomes for metagenomic binning, comparative biology and taxonomic classification.</title>
        <authorList>
            <person name="Goeker M."/>
        </authorList>
    </citation>
    <scope>NUCLEOTIDE SEQUENCE [LARGE SCALE GENOMIC DNA]</scope>
    <source>
        <strain evidence="3 4">DSM 105453</strain>
    </source>
</reference>
<dbReference type="SUPFAM" id="SSF56317">
    <property type="entry name" value="Carbon-nitrogen hydrolase"/>
    <property type="match status" value="1"/>
</dbReference>
<dbReference type="RefSeq" id="WP_083717719.1">
    <property type="nucleotide sequence ID" value="NZ_JAFBFH010000015.1"/>
</dbReference>
<accession>A0ABS2R790</accession>
<dbReference type="InterPro" id="IPR036526">
    <property type="entry name" value="C-N_Hydrolase_sf"/>
</dbReference>
<evidence type="ECO:0000259" key="2">
    <source>
        <dbReference type="PROSITE" id="PS50263"/>
    </source>
</evidence>
<evidence type="ECO:0000313" key="4">
    <source>
        <dbReference type="Proteomes" id="UP000823485"/>
    </source>
</evidence>
<dbReference type="Proteomes" id="UP000823485">
    <property type="component" value="Unassembled WGS sequence"/>
</dbReference>
<organism evidence="3 4">
    <name type="scientific">Siminovitchia thermophila</name>
    <dbReference type="NCBI Taxonomy" id="1245522"/>
    <lineage>
        <taxon>Bacteria</taxon>
        <taxon>Bacillati</taxon>
        <taxon>Bacillota</taxon>
        <taxon>Bacilli</taxon>
        <taxon>Bacillales</taxon>
        <taxon>Bacillaceae</taxon>
        <taxon>Siminovitchia</taxon>
    </lineage>
</organism>
<dbReference type="InterPro" id="IPR003010">
    <property type="entry name" value="C-N_Hydrolase"/>
</dbReference>
<keyword evidence="1" id="KW-0378">Hydrolase</keyword>
<protein>
    <submittedName>
        <fullName evidence="3">Amidohydrolase</fullName>
    </submittedName>
</protein>
<name>A0ABS2R790_9BACI</name>
<sequence>MKSIKVSLAQLTPKLGDKSHNLQLLEKAIAQAAEQKSNMIVFPELFLTGYAIGHQVPYLAETKNGPSLTKVKELCKTFSIYTVVGFAEIDNGFYYISSALIDDQGELRGVYRKTHLFDREKEFFTPGTDIHVFPTSLGKIGIMICFDVEFPELARTLKIKGAELIAITNANMEPYERHHHIYAKSRAMENEIPVVICNRLGEEGSLKFCGDSMVIDTQGIALLSMEKEEGVKTADLPLLTTLDPKLGYISKRRQDLYLASSKEQFV</sequence>
<dbReference type="EMBL" id="JAFBFH010000015">
    <property type="protein sequence ID" value="MBM7715493.1"/>
    <property type="molecule type" value="Genomic_DNA"/>
</dbReference>
<dbReference type="PANTHER" id="PTHR43674">
    <property type="entry name" value="NITRILASE C965.09-RELATED"/>
    <property type="match status" value="1"/>
</dbReference>
<comment type="caution">
    <text evidence="3">The sequence shown here is derived from an EMBL/GenBank/DDBJ whole genome shotgun (WGS) entry which is preliminary data.</text>
</comment>
<dbReference type="CDD" id="cd07197">
    <property type="entry name" value="nitrilase"/>
    <property type="match status" value="1"/>
</dbReference>
<dbReference type="Pfam" id="PF00795">
    <property type="entry name" value="CN_hydrolase"/>
    <property type="match status" value="1"/>
</dbReference>
<dbReference type="PANTHER" id="PTHR43674:SF16">
    <property type="entry name" value="CARBON-NITROGEN FAMILY, PUTATIVE (AFU_ORTHOLOGUE AFUA_5G02350)-RELATED"/>
    <property type="match status" value="1"/>
</dbReference>